<feature type="region of interest" description="Disordered" evidence="2">
    <location>
        <begin position="495"/>
        <end position="517"/>
    </location>
</feature>
<dbReference type="Proteomes" id="UP000799423">
    <property type="component" value="Unassembled WGS sequence"/>
</dbReference>
<keyword evidence="1" id="KW-0175">Coiled coil</keyword>
<dbReference type="OrthoDB" id="3796219at2759"/>
<sequence>MDFLQNDVFRSLGIATIIALPEIAKWYLPIIYPMSPLDHLERTDNDLGIRSDTHTAVVTITRTASMLRPVTTTLTKRSTVLRTQTDTTTETTTSTMFSTMYNILTDTVTTTSTSFDGKQYVTQFSGFEYAAAVPQSTFSHVWCDETDVRDAVTPCATRSTPTLALSSELSPTVVEYGPDLRDVLLLFCVSVIVTLIYVIRRRTGQPWMLEELEKVKNLNKHLKTTSKELHEMTQKSRSLESRLKNETKLHYELQEARRQMLERAKKIFRGLTTVKVAALKEPEDVFNLIYAEAKSSRDSEKSIFDNIRGWNEYYATEIERLKLVIRERDAEITRIKLHDGQGDLREFQLSLDVRDRAIERAVQDNKREMDKSKAEIRSLTRERDNFKATMDAYKDHIDQHRLDQEKMATLQSQHHTAIQTATEIIQSMQGTINQHQSEKLNIEEEVKTLRNKVSALDKDLANAQQTTQAQMVISATANSNINDAPVEQESFTPTWLLNPSSRRPSSSEGALFGKVLK</sequence>
<organism evidence="3 4">
    <name type="scientific">Plenodomus tracheiphilus IPT5</name>
    <dbReference type="NCBI Taxonomy" id="1408161"/>
    <lineage>
        <taxon>Eukaryota</taxon>
        <taxon>Fungi</taxon>
        <taxon>Dikarya</taxon>
        <taxon>Ascomycota</taxon>
        <taxon>Pezizomycotina</taxon>
        <taxon>Dothideomycetes</taxon>
        <taxon>Pleosporomycetidae</taxon>
        <taxon>Pleosporales</taxon>
        <taxon>Pleosporineae</taxon>
        <taxon>Leptosphaeriaceae</taxon>
        <taxon>Plenodomus</taxon>
    </lineage>
</organism>
<keyword evidence="4" id="KW-1185">Reference proteome</keyword>
<dbReference type="EMBL" id="MU006291">
    <property type="protein sequence ID" value="KAF2855024.1"/>
    <property type="molecule type" value="Genomic_DNA"/>
</dbReference>
<feature type="coiled-coil region" evidence="1">
    <location>
        <begin position="362"/>
        <end position="396"/>
    </location>
</feature>
<gene>
    <name evidence="3" type="ORF">T440DRAFT_486056</name>
</gene>
<evidence type="ECO:0000313" key="4">
    <source>
        <dbReference type="Proteomes" id="UP000799423"/>
    </source>
</evidence>
<evidence type="ECO:0000256" key="1">
    <source>
        <dbReference type="SAM" id="Coils"/>
    </source>
</evidence>
<evidence type="ECO:0000256" key="2">
    <source>
        <dbReference type="SAM" id="MobiDB-lite"/>
    </source>
</evidence>
<evidence type="ECO:0000313" key="3">
    <source>
        <dbReference type="EMBL" id="KAF2855024.1"/>
    </source>
</evidence>
<feature type="coiled-coil region" evidence="1">
    <location>
        <begin position="215"/>
        <end position="249"/>
    </location>
</feature>
<protein>
    <submittedName>
        <fullName evidence="3">Uncharacterized protein</fullName>
    </submittedName>
</protein>
<proteinExistence type="predicted"/>
<reference evidence="3" key="1">
    <citation type="submission" date="2020-01" db="EMBL/GenBank/DDBJ databases">
        <authorList>
            <consortium name="DOE Joint Genome Institute"/>
            <person name="Haridas S."/>
            <person name="Albert R."/>
            <person name="Binder M."/>
            <person name="Bloem J."/>
            <person name="Labutti K."/>
            <person name="Salamov A."/>
            <person name="Andreopoulos B."/>
            <person name="Baker S.E."/>
            <person name="Barry K."/>
            <person name="Bills G."/>
            <person name="Bluhm B.H."/>
            <person name="Cannon C."/>
            <person name="Castanera R."/>
            <person name="Culley D.E."/>
            <person name="Daum C."/>
            <person name="Ezra D."/>
            <person name="Gonzalez J.B."/>
            <person name="Henrissat B."/>
            <person name="Kuo A."/>
            <person name="Liang C."/>
            <person name="Lipzen A."/>
            <person name="Lutzoni F."/>
            <person name="Magnuson J."/>
            <person name="Mondo S."/>
            <person name="Nolan M."/>
            <person name="Ohm R."/>
            <person name="Pangilinan J."/>
            <person name="Park H.-J."/>
            <person name="Ramirez L."/>
            <person name="Alfaro M."/>
            <person name="Sun H."/>
            <person name="Tritt A."/>
            <person name="Yoshinaga Y."/>
            <person name="Zwiers L.-H."/>
            <person name="Turgeon B.G."/>
            <person name="Goodwin S.B."/>
            <person name="Spatafora J.W."/>
            <person name="Crous P.W."/>
            <person name="Grigoriev I.V."/>
        </authorList>
    </citation>
    <scope>NUCLEOTIDE SEQUENCE</scope>
    <source>
        <strain evidence="3">IPT5</strain>
    </source>
</reference>
<feature type="coiled-coil region" evidence="1">
    <location>
        <begin position="425"/>
        <end position="466"/>
    </location>
</feature>
<dbReference type="AlphaFoldDB" id="A0A6A7BI11"/>
<name>A0A6A7BI11_9PLEO</name>
<accession>A0A6A7BI11</accession>